<dbReference type="AlphaFoldDB" id="A0A1H2T9A9"/>
<dbReference type="Proteomes" id="UP000183400">
    <property type="component" value="Unassembled WGS sequence"/>
</dbReference>
<dbReference type="RefSeq" id="WP_143030511.1">
    <property type="nucleotide sequence ID" value="NZ_FNNP01000001.1"/>
</dbReference>
<evidence type="ECO:0000313" key="1">
    <source>
        <dbReference type="EMBL" id="SDW39874.1"/>
    </source>
</evidence>
<proteinExistence type="predicted"/>
<keyword evidence="2" id="KW-1185">Reference proteome</keyword>
<gene>
    <name evidence="1" type="ORF">SAMN05444358_101717</name>
</gene>
<evidence type="ECO:0000313" key="2">
    <source>
        <dbReference type="Proteomes" id="UP000183400"/>
    </source>
</evidence>
<protein>
    <submittedName>
        <fullName evidence="1">Uncharacterized protein</fullName>
    </submittedName>
</protein>
<sequence>MIAPVSPLCLPTFRPQALMHVNAARATVMQMNRVMTALAARLNLIVKLPIKAVQNPILNPRQKTMAAQKPAARVVRSLALEGEVRVRIQATPEHAIGAATEQMVAC</sequence>
<organism evidence="1 2">
    <name type="scientific">Ruegeria halocynthiae</name>
    <dbReference type="NCBI Taxonomy" id="985054"/>
    <lineage>
        <taxon>Bacteria</taxon>
        <taxon>Pseudomonadati</taxon>
        <taxon>Pseudomonadota</taxon>
        <taxon>Alphaproteobacteria</taxon>
        <taxon>Rhodobacterales</taxon>
        <taxon>Roseobacteraceae</taxon>
        <taxon>Ruegeria</taxon>
    </lineage>
</organism>
<reference evidence="2" key="1">
    <citation type="submission" date="2016-10" db="EMBL/GenBank/DDBJ databases">
        <authorList>
            <person name="Varghese N."/>
            <person name="Submissions S."/>
        </authorList>
    </citation>
    <scope>NUCLEOTIDE SEQUENCE [LARGE SCALE GENOMIC DNA]</scope>
    <source>
        <strain evidence="2">DSM 27839</strain>
    </source>
</reference>
<name>A0A1H2T9A9_9RHOB</name>
<dbReference type="EMBL" id="FNNP01000001">
    <property type="protein sequence ID" value="SDW39874.1"/>
    <property type="molecule type" value="Genomic_DNA"/>
</dbReference>
<accession>A0A1H2T9A9</accession>